<evidence type="ECO:0000313" key="2">
    <source>
        <dbReference type="EMBL" id="QHU05502.1"/>
    </source>
</evidence>
<keyword evidence="1" id="KW-0175">Coiled coil</keyword>
<dbReference type="EMBL" id="MN740417">
    <property type="protein sequence ID" value="QHU05502.1"/>
    <property type="molecule type" value="Genomic_DNA"/>
</dbReference>
<dbReference type="AlphaFoldDB" id="A0A6C0JIJ6"/>
<evidence type="ECO:0000256" key="1">
    <source>
        <dbReference type="SAM" id="Coils"/>
    </source>
</evidence>
<reference evidence="2" key="1">
    <citation type="journal article" date="2020" name="Nature">
        <title>Giant virus diversity and host interactions through global metagenomics.</title>
        <authorList>
            <person name="Schulz F."/>
            <person name="Roux S."/>
            <person name="Paez-Espino D."/>
            <person name="Jungbluth S."/>
            <person name="Walsh D.A."/>
            <person name="Denef V.J."/>
            <person name="McMahon K.D."/>
            <person name="Konstantinidis K.T."/>
            <person name="Eloe-Fadrosh E.A."/>
            <person name="Kyrpides N.C."/>
            <person name="Woyke T."/>
        </authorList>
    </citation>
    <scope>NUCLEOTIDE SEQUENCE</scope>
    <source>
        <strain evidence="2">GVMAG-M-3300027736-24</strain>
    </source>
</reference>
<proteinExistence type="predicted"/>
<feature type="coiled-coil region" evidence="1">
    <location>
        <begin position="1"/>
        <end position="28"/>
    </location>
</feature>
<sequence length="146" mass="17216">MELILEKLKKLEERIAVLEKNEKTASSNNFKESIKSIQLTNNDIELAISSSMSIHIIKILCDENNKKHFLKLKRVLYKFEEGEWSVATDDDITYMFEYVEYLIHSLYKEYSVTLNEEDFLDTNKIIYGLNLKKNLKKIKALFLQSL</sequence>
<protein>
    <submittedName>
        <fullName evidence="2">Uncharacterized protein</fullName>
    </submittedName>
</protein>
<name>A0A6C0JIJ6_9ZZZZ</name>
<organism evidence="2">
    <name type="scientific">viral metagenome</name>
    <dbReference type="NCBI Taxonomy" id="1070528"/>
    <lineage>
        <taxon>unclassified sequences</taxon>
        <taxon>metagenomes</taxon>
        <taxon>organismal metagenomes</taxon>
    </lineage>
</organism>
<accession>A0A6C0JIJ6</accession>